<reference evidence="2 3" key="1">
    <citation type="journal article" date="2019" name="Commun. Biol.">
        <title>The bagworm genome reveals a unique fibroin gene that provides high tensile strength.</title>
        <authorList>
            <person name="Kono N."/>
            <person name="Nakamura H."/>
            <person name="Ohtoshi R."/>
            <person name="Tomita M."/>
            <person name="Numata K."/>
            <person name="Arakawa K."/>
        </authorList>
    </citation>
    <scope>NUCLEOTIDE SEQUENCE [LARGE SCALE GENOMIC DNA]</scope>
</reference>
<dbReference type="Proteomes" id="UP000299102">
    <property type="component" value="Unassembled WGS sequence"/>
</dbReference>
<sequence>MVSTRAYRRGETTTATINARDEDAAGHLPFTGARPASSSQLTAATVLESFISPWHTPKTETTLRSEVSTSTEPAGARVARPALSPVNHRDRSIASDSAGLAPPRAPLHAPPTTPRDRRRHRG</sequence>
<evidence type="ECO:0000313" key="2">
    <source>
        <dbReference type="EMBL" id="GBP58464.1"/>
    </source>
</evidence>
<comment type="caution">
    <text evidence="2">The sequence shown here is derived from an EMBL/GenBank/DDBJ whole genome shotgun (WGS) entry which is preliminary data.</text>
</comment>
<evidence type="ECO:0000256" key="1">
    <source>
        <dbReference type="SAM" id="MobiDB-lite"/>
    </source>
</evidence>
<protein>
    <submittedName>
        <fullName evidence="2">Uncharacterized protein</fullName>
    </submittedName>
</protein>
<feature type="region of interest" description="Disordered" evidence="1">
    <location>
        <begin position="57"/>
        <end position="122"/>
    </location>
</feature>
<dbReference type="EMBL" id="BGZK01000735">
    <property type="protein sequence ID" value="GBP58464.1"/>
    <property type="molecule type" value="Genomic_DNA"/>
</dbReference>
<name>A0A4C1X7Z8_EUMVA</name>
<feature type="compositionally biased region" description="Pro residues" evidence="1">
    <location>
        <begin position="103"/>
        <end position="113"/>
    </location>
</feature>
<organism evidence="2 3">
    <name type="scientific">Eumeta variegata</name>
    <name type="common">Bagworm moth</name>
    <name type="synonym">Eumeta japonica</name>
    <dbReference type="NCBI Taxonomy" id="151549"/>
    <lineage>
        <taxon>Eukaryota</taxon>
        <taxon>Metazoa</taxon>
        <taxon>Ecdysozoa</taxon>
        <taxon>Arthropoda</taxon>
        <taxon>Hexapoda</taxon>
        <taxon>Insecta</taxon>
        <taxon>Pterygota</taxon>
        <taxon>Neoptera</taxon>
        <taxon>Endopterygota</taxon>
        <taxon>Lepidoptera</taxon>
        <taxon>Glossata</taxon>
        <taxon>Ditrysia</taxon>
        <taxon>Tineoidea</taxon>
        <taxon>Psychidae</taxon>
        <taxon>Oiketicinae</taxon>
        <taxon>Eumeta</taxon>
    </lineage>
</organism>
<keyword evidence="3" id="KW-1185">Reference proteome</keyword>
<proteinExistence type="predicted"/>
<dbReference type="AlphaFoldDB" id="A0A4C1X7Z8"/>
<accession>A0A4C1X7Z8</accession>
<feature type="region of interest" description="Disordered" evidence="1">
    <location>
        <begin position="1"/>
        <end position="37"/>
    </location>
</feature>
<gene>
    <name evidence="2" type="ORF">EVAR_36936_1</name>
</gene>
<evidence type="ECO:0000313" key="3">
    <source>
        <dbReference type="Proteomes" id="UP000299102"/>
    </source>
</evidence>